<protein>
    <submittedName>
        <fullName evidence="1">Uncharacterized protein</fullName>
    </submittedName>
</protein>
<reference evidence="2" key="1">
    <citation type="submission" date="2013-03" db="EMBL/GenBank/DDBJ databases">
        <title>The Genome Sequence of Anopheles dirus WRAIR2.</title>
        <authorList>
            <consortium name="The Broad Institute Genomics Platform"/>
            <person name="Neafsey D.E."/>
            <person name="Walton C."/>
            <person name="Walker B."/>
            <person name="Young S.K."/>
            <person name="Zeng Q."/>
            <person name="Gargeya S."/>
            <person name="Fitzgerald M."/>
            <person name="Haas B."/>
            <person name="Abouelleil A."/>
            <person name="Allen A.W."/>
            <person name="Alvarado L."/>
            <person name="Arachchi H.M."/>
            <person name="Berlin A.M."/>
            <person name="Chapman S.B."/>
            <person name="Gainer-Dewar J."/>
            <person name="Goldberg J."/>
            <person name="Griggs A."/>
            <person name="Gujja S."/>
            <person name="Hansen M."/>
            <person name="Howarth C."/>
            <person name="Imamovic A."/>
            <person name="Ireland A."/>
            <person name="Larimer J."/>
            <person name="McCowan C."/>
            <person name="Murphy C."/>
            <person name="Pearson M."/>
            <person name="Poon T.W."/>
            <person name="Priest M."/>
            <person name="Roberts A."/>
            <person name="Saif S."/>
            <person name="Shea T."/>
            <person name="Sisk P."/>
            <person name="Sykes S."/>
            <person name="Wortman J."/>
            <person name="Nusbaum C."/>
            <person name="Birren B."/>
        </authorList>
    </citation>
    <scope>NUCLEOTIDE SEQUENCE [LARGE SCALE GENOMIC DNA]</scope>
    <source>
        <strain evidence="2">WRAIR2</strain>
    </source>
</reference>
<organism evidence="1 2">
    <name type="scientific">Anopheles dirus</name>
    <dbReference type="NCBI Taxonomy" id="7168"/>
    <lineage>
        <taxon>Eukaryota</taxon>
        <taxon>Metazoa</taxon>
        <taxon>Ecdysozoa</taxon>
        <taxon>Arthropoda</taxon>
        <taxon>Hexapoda</taxon>
        <taxon>Insecta</taxon>
        <taxon>Pterygota</taxon>
        <taxon>Neoptera</taxon>
        <taxon>Endopterygota</taxon>
        <taxon>Diptera</taxon>
        <taxon>Nematocera</taxon>
        <taxon>Culicoidea</taxon>
        <taxon>Culicidae</taxon>
        <taxon>Anophelinae</taxon>
        <taxon>Anopheles</taxon>
    </lineage>
</organism>
<dbReference type="EnsemblMetazoa" id="ADIR006471-RA">
    <property type="protein sequence ID" value="ADIR006471-PA"/>
    <property type="gene ID" value="ADIR006471"/>
</dbReference>
<reference evidence="1" key="2">
    <citation type="submission" date="2020-05" db="UniProtKB">
        <authorList>
            <consortium name="EnsemblMetazoa"/>
        </authorList>
    </citation>
    <scope>IDENTIFICATION</scope>
    <source>
        <strain evidence="1">WRAIR2</strain>
    </source>
</reference>
<dbReference type="AlphaFoldDB" id="A0A182NFP9"/>
<evidence type="ECO:0000313" key="2">
    <source>
        <dbReference type="Proteomes" id="UP000075884"/>
    </source>
</evidence>
<keyword evidence="2" id="KW-1185">Reference proteome</keyword>
<dbReference type="Proteomes" id="UP000075884">
    <property type="component" value="Unassembled WGS sequence"/>
</dbReference>
<evidence type="ECO:0000313" key="1">
    <source>
        <dbReference type="EnsemblMetazoa" id="ADIR006471-PA"/>
    </source>
</evidence>
<accession>A0A182NFP9</accession>
<sequence>MNLQQVVLSLGVFTTLLRDRCYGDEDTEHVHIKLHVPEIINRHVHVKTKYMHVYHPKKVVQEMPLGFVEQQQQQQQLQQPAMPMEHGMWVPAAAMPAAALSPTTSSAMAAAAAASLSSMVQDKLSTQLAQELMMRYRTLDAPASETSDLLRDFYRQQRKLSDQLMLQEALQLPNFAQTKYLANVGYNWDKSFGVKSSDGDEPSLPAFCLVVLAVLCSALCGESAITGDRLVFHVPINYKNVHMMKTRVKPVHHRTFQQTDYKVLGYSMDKHGHAMESISPMEFLAKMQILR</sequence>
<name>A0A182NFP9_9DIPT</name>
<proteinExistence type="predicted"/>
<dbReference type="VEuPathDB" id="VectorBase:ADIR006471"/>